<dbReference type="EMBL" id="JAVRHP010000270">
    <property type="protein sequence ID" value="MDT0651959.1"/>
    <property type="molecule type" value="Genomic_DNA"/>
</dbReference>
<keyword evidence="1" id="KW-1133">Transmembrane helix</keyword>
<proteinExistence type="predicted"/>
<dbReference type="Proteomes" id="UP001248819">
    <property type="component" value="Unassembled WGS sequence"/>
</dbReference>
<sequence>CATGTLYKNNAQSCLESKLFAYLLHLIFLRKIIAGKLALFLYGTLPVMRPNKTQKNKIEFMKKMTLLLFALILISCSDDDENTPNNNSNTANYKIEYTSQLSDADLNLDITFMWNDENGQSQSETTNIIDPQAYSELADEKTVEITNLIGVKFKVNSGSNYLSDTYVKVTNVDNNTSYEVTNSESIASTGGSIDNNTLTVNFNTENNTFDSEYSTTN</sequence>
<evidence type="ECO:0000313" key="2">
    <source>
        <dbReference type="EMBL" id="MDT0651959.1"/>
    </source>
</evidence>
<reference evidence="2 3" key="1">
    <citation type="submission" date="2023-09" db="EMBL/GenBank/DDBJ databases">
        <authorList>
            <person name="Rey-Velasco X."/>
        </authorList>
    </citation>
    <scope>NUCLEOTIDE SEQUENCE [LARGE SCALE GENOMIC DNA]</scope>
    <source>
        <strain evidence="2 3">F297</strain>
    </source>
</reference>
<feature type="non-terminal residue" evidence="2">
    <location>
        <position position="1"/>
    </location>
</feature>
<feature type="transmembrane region" description="Helical" evidence="1">
    <location>
        <begin position="20"/>
        <end position="45"/>
    </location>
</feature>
<name>A0ABU3D006_9FLAO</name>
<evidence type="ECO:0000313" key="3">
    <source>
        <dbReference type="Proteomes" id="UP001248819"/>
    </source>
</evidence>
<protein>
    <submittedName>
        <fullName evidence="2">Uncharacterized protein</fullName>
    </submittedName>
</protein>
<keyword evidence="1" id="KW-0472">Membrane</keyword>
<keyword evidence="1" id="KW-0812">Transmembrane</keyword>
<gene>
    <name evidence="2" type="ORF">RM529_17590</name>
</gene>
<organism evidence="2 3">
    <name type="scientific">Autumnicola edwardsiae</name>
    <dbReference type="NCBI Taxonomy" id="3075594"/>
    <lineage>
        <taxon>Bacteria</taxon>
        <taxon>Pseudomonadati</taxon>
        <taxon>Bacteroidota</taxon>
        <taxon>Flavobacteriia</taxon>
        <taxon>Flavobacteriales</taxon>
        <taxon>Flavobacteriaceae</taxon>
        <taxon>Autumnicola</taxon>
    </lineage>
</organism>
<comment type="caution">
    <text evidence="2">The sequence shown here is derived from an EMBL/GenBank/DDBJ whole genome shotgun (WGS) entry which is preliminary data.</text>
</comment>
<keyword evidence="3" id="KW-1185">Reference proteome</keyword>
<accession>A0ABU3D006</accession>
<dbReference type="RefSeq" id="WP_311486033.1">
    <property type="nucleotide sequence ID" value="NZ_JAVRHP010000270.1"/>
</dbReference>
<evidence type="ECO:0000256" key="1">
    <source>
        <dbReference type="SAM" id="Phobius"/>
    </source>
</evidence>